<dbReference type="InterPro" id="IPR048466">
    <property type="entry name" value="DNA_pol3_delta-like_C"/>
</dbReference>
<name>K9XV90_STAC7</name>
<organism evidence="11 12">
    <name type="scientific">Stanieria cyanosphaera (strain ATCC 29371 / PCC 7437)</name>
    <dbReference type="NCBI Taxonomy" id="111780"/>
    <lineage>
        <taxon>Bacteria</taxon>
        <taxon>Bacillati</taxon>
        <taxon>Cyanobacteriota</taxon>
        <taxon>Cyanophyceae</taxon>
        <taxon>Pleurocapsales</taxon>
        <taxon>Dermocarpellaceae</taxon>
        <taxon>Stanieria</taxon>
    </lineage>
</organism>
<evidence type="ECO:0000259" key="9">
    <source>
        <dbReference type="Pfam" id="PF06144"/>
    </source>
</evidence>
<reference evidence="12" key="1">
    <citation type="journal article" date="2013" name="Proc. Natl. Acad. Sci. U.S.A.">
        <title>Improving the coverage of the cyanobacterial phylum using diversity-driven genome sequencing.</title>
        <authorList>
            <person name="Shih P.M."/>
            <person name="Wu D."/>
            <person name="Latifi A."/>
            <person name="Axen S.D."/>
            <person name="Fewer D.P."/>
            <person name="Talla E."/>
            <person name="Calteau A."/>
            <person name="Cai F."/>
            <person name="Tandeau de Marsac N."/>
            <person name="Rippka R."/>
            <person name="Herdman M."/>
            <person name="Sivonen K."/>
            <person name="Coursin T."/>
            <person name="Laurent T."/>
            <person name="Goodwin L."/>
            <person name="Nolan M."/>
            <person name="Davenport K.W."/>
            <person name="Han C.S."/>
            <person name="Rubin E.M."/>
            <person name="Eisen J.A."/>
            <person name="Woyke T."/>
            <person name="Gugger M."/>
            <person name="Kerfeld C.A."/>
        </authorList>
    </citation>
    <scope>NUCLEOTIDE SEQUENCE [LARGE SCALE GENOMIC DNA]</scope>
    <source>
        <strain evidence="12">ATCC 29371 / PCC 7437</strain>
    </source>
</reference>
<dbReference type="RefSeq" id="WP_015193232.1">
    <property type="nucleotide sequence ID" value="NC_019748.1"/>
</dbReference>
<dbReference type="PATRIC" id="fig|111780.3.peg.2100"/>
<evidence type="ECO:0000256" key="7">
    <source>
        <dbReference type="ARBA" id="ARBA00034754"/>
    </source>
</evidence>
<dbReference type="InterPro" id="IPR010372">
    <property type="entry name" value="DNA_pol3_delta_N"/>
</dbReference>
<dbReference type="eggNOG" id="COG1466">
    <property type="taxonomic scope" value="Bacteria"/>
</dbReference>
<dbReference type="NCBIfam" id="TIGR01128">
    <property type="entry name" value="holA"/>
    <property type="match status" value="1"/>
</dbReference>
<keyword evidence="6" id="KW-0239">DNA-directed DNA polymerase</keyword>
<evidence type="ECO:0000256" key="3">
    <source>
        <dbReference type="ARBA" id="ARBA00022679"/>
    </source>
</evidence>
<evidence type="ECO:0000256" key="4">
    <source>
        <dbReference type="ARBA" id="ARBA00022695"/>
    </source>
</evidence>
<dbReference type="PANTHER" id="PTHR34388">
    <property type="entry name" value="DNA POLYMERASE III SUBUNIT DELTA"/>
    <property type="match status" value="1"/>
</dbReference>
<dbReference type="Gene3D" id="3.40.50.300">
    <property type="entry name" value="P-loop containing nucleotide triphosphate hydrolases"/>
    <property type="match status" value="1"/>
</dbReference>
<dbReference type="SUPFAM" id="SSF48019">
    <property type="entry name" value="post-AAA+ oligomerization domain-like"/>
    <property type="match status" value="1"/>
</dbReference>
<gene>
    <name evidence="11" type="ordered locus">Sta7437_2010</name>
</gene>
<dbReference type="Gene3D" id="1.10.8.60">
    <property type="match status" value="1"/>
</dbReference>
<dbReference type="InterPro" id="IPR008921">
    <property type="entry name" value="DNA_pol3_clamp-load_cplx_C"/>
</dbReference>
<dbReference type="GO" id="GO:0003677">
    <property type="term" value="F:DNA binding"/>
    <property type="evidence" value="ECO:0007669"/>
    <property type="project" value="InterPro"/>
</dbReference>
<evidence type="ECO:0000256" key="1">
    <source>
        <dbReference type="ARBA" id="ARBA00012417"/>
    </source>
</evidence>
<feature type="domain" description="DNA polymerase III delta subunit-like C-terminal" evidence="10">
    <location>
        <begin position="218"/>
        <end position="326"/>
    </location>
</feature>
<evidence type="ECO:0000256" key="6">
    <source>
        <dbReference type="ARBA" id="ARBA00022932"/>
    </source>
</evidence>
<evidence type="ECO:0000256" key="8">
    <source>
        <dbReference type="ARBA" id="ARBA00049244"/>
    </source>
</evidence>
<dbReference type="Proteomes" id="UP000010473">
    <property type="component" value="Chromosome"/>
</dbReference>
<comment type="catalytic activity">
    <reaction evidence="8">
        <text>DNA(n) + a 2'-deoxyribonucleoside 5'-triphosphate = DNA(n+1) + diphosphate</text>
        <dbReference type="Rhea" id="RHEA:22508"/>
        <dbReference type="Rhea" id="RHEA-COMP:17339"/>
        <dbReference type="Rhea" id="RHEA-COMP:17340"/>
        <dbReference type="ChEBI" id="CHEBI:33019"/>
        <dbReference type="ChEBI" id="CHEBI:61560"/>
        <dbReference type="ChEBI" id="CHEBI:173112"/>
        <dbReference type="EC" id="2.7.7.7"/>
    </reaction>
</comment>
<dbReference type="Gene3D" id="1.20.272.10">
    <property type="match status" value="1"/>
</dbReference>
<evidence type="ECO:0000313" key="11">
    <source>
        <dbReference type="EMBL" id="AFZ35562.1"/>
    </source>
</evidence>
<dbReference type="OrthoDB" id="581300at2"/>
<dbReference type="GO" id="GO:0006261">
    <property type="term" value="P:DNA-templated DNA replication"/>
    <property type="evidence" value="ECO:0007669"/>
    <property type="project" value="TreeGrafter"/>
</dbReference>
<dbReference type="PANTHER" id="PTHR34388:SF1">
    <property type="entry name" value="DNA POLYMERASE III SUBUNIT DELTA"/>
    <property type="match status" value="1"/>
</dbReference>
<dbReference type="EMBL" id="CP003653">
    <property type="protein sequence ID" value="AFZ35562.1"/>
    <property type="molecule type" value="Genomic_DNA"/>
</dbReference>
<keyword evidence="12" id="KW-1185">Reference proteome</keyword>
<comment type="similarity">
    <text evidence="7">Belongs to the DNA polymerase HolA subunit family.</text>
</comment>
<proteinExistence type="inferred from homology"/>
<protein>
    <recommendedName>
        <fullName evidence="2">DNA polymerase III subunit delta</fullName>
        <ecNumber evidence="1">2.7.7.7</ecNumber>
    </recommendedName>
</protein>
<dbReference type="GO" id="GO:0009360">
    <property type="term" value="C:DNA polymerase III complex"/>
    <property type="evidence" value="ECO:0007669"/>
    <property type="project" value="InterPro"/>
</dbReference>
<evidence type="ECO:0000259" key="10">
    <source>
        <dbReference type="Pfam" id="PF21694"/>
    </source>
</evidence>
<sequence>MPIYLYWGEDDFEIDRAVVQLQQQILNPDWQQFNYHKLPGDRKETILEGLNQVMTPVFGMGERLVWLAETNLCQQCSDDLLIELQRTLPVVPDTSHLLLTTSKKPDSRLKVTKLIKEYAQVKEFTLIPPWETDRLITKVKETAQTKAVPLTSKAIELLADSVGNNTRQLCNELDKLSLYYQDHHQPLDQKATAYAPASLSTPCLGEAEIASLVICNTQNSIKLAEAIIAGKTATALGLISDLINLNEPPLKIVATLVAKFRTWLVIKLMEETGNRDNKLIAEAAEIGNPFRVKYLQREIATLSSQQLITALPLLLDLEYSLKKGANSLATLQTKIIELCCLF</sequence>
<dbReference type="SUPFAM" id="SSF52540">
    <property type="entry name" value="P-loop containing nucleoside triphosphate hydrolases"/>
    <property type="match status" value="1"/>
</dbReference>
<keyword evidence="3 11" id="KW-0808">Transferase</keyword>
<dbReference type="Pfam" id="PF21694">
    <property type="entry name" value="DNA_pol3_delta_C"/>
    <property type="match status" value="1"/>
</dbReference>
<keyword evidence="5" id="KW-0235">DNA replication</keyword>
<evidence type="ECO:0000313" key="12">
    <source>
        <dbReference type="Proteomes" id="UP000010473"/>
    </source>
</evidence>
<dbReference type="STRING" id="111780.Sta7437_2010"/>
<evidence type="ECO:0000256" key="5">
    <source>
        <dbReference type="ARBA" id="ARBA00022705"/>
    </source>
</evidence>
<accession>K9XV90</accession>
<feature type="domain" description="DNA polymerase III delta N-terminal" evidence="9">
    <location>
        <begin position="4"/>
        <end position="124"/>
    </location>
</feature>
<keyword evidence="4 11" id="KW-0548">Nucleotidyltransferase</keyword>
<evidence type="ECO:0000256" key="2">
    <source>
        <dbReference type="ARBA" id="ARBA00017703"/>
    </source>
</evidence>
<dbReference type="KEGG" id="scs:Sta7437_2010"/>
<dbReference type="EC" id="2.7.7.7" evidence="1"/>
<dbReference type="AlphaFoldDB" id="K9XV90"/>
<dbReference type="Pfam" id="PF06144">
    <property type="entry name" value="DNA_pol3_delta"/>
    <property type="match status" value="1"/>
</dbReference>
<dbReference type="InterPro" id="IPR005790">
    <property type="entry name" value="DNA_polIII_delta"/>
</dbReference>
<dbReference type="GO" id="GO:0003887">
    <property type="term" value="F:DNA-directed DNA polymerase activity"/>
    <property type="evidence" value="ECO:0007669"/>
    <property type="project" value="UniProtKB-KW"/>
</dbReference>
<dbReference type="HOGENOM" id="CLU_044694_2_1_3"/>
<dbReference type="InterPro" id="IPR027417">
    <property type="entry name" value="P-loop_NTPase"/>
</dbReference>